<evidence type="ECO:0000313" key="10">
    <source>
        <dbReference type="EMBL" id="MUP37707.1"/>
    </source>
</evidence>
<evidence type="ECO:0000256" key="6">
    <source>
        <dbReference type="ARBA" id="ARBA00023237"/>
    </source>
</evidence>
<accession>A0A7M4D4X8</accession>
<comment type="subcellular location">
    <subcellularLocation>
        <location evidence="1">Cell outer membrane</location>
        <topology evidence="1">Multi-pass membrane protein</topology>
    </subcellularLocation>
</comment>
<dbReference type="RefSeq" id="WP_156195440.1">
    <property type="nucleotide sequence ID" value="NZ_QTZN02000014.1"/>
</dbReference>
<feature type="domain" description="TonB-dependent transporter Oar-like beta-barrel" evidence="9">
    <location>
        <begin position="365"/>
        <end position="1024"/>
    </location>
</feature>
<comment type="caution">
    <text evidence="10">The sequence shown here is derived from an EMBL/GenBank/DDBJ whole genome shotgun (WGS) entry which is preliminary data.</text>
</comment>
<reference evidence="10 13" key="2">
    <citation type="submission" date="2019-12" db="EMBL/GenBank/DDBJ databases">
        <title>Draft genome sequence of Labilibaculum sp. strain 44 isolated from deep waters of Black Sea.</title>
        <authorList>
            <person name="Yadav S."/>
            <person name="Villanueva L."/>
        </authorList>
    </citation>
    <scope>NUCLEOTIDE SEQUENCE [LARGE SCALE GENOMIC DNA]</scope>
    <source>
        <strain evidence="10 13">44</strain>
    </source>
</reference>
<dbReference type="GO" id="GO:0015344">
    <property type="term" value="F:siderophore uptake transmembrane transporter activity"/>
    <property type="evidence" value="ECO:0007669"/>
    <property type="project" value="TreeGrafter"/>
</dbReference>
<evidence type="ECO:0000256" key="5">
    <source>
        <dbReference type="ARBA" id="ARBA00023136"/>
    </source>
</evidence>
<dbReference type="Pfam" id="PF13620">
    <property type="entry name" value="CarboxypepD_reg"/>
    <property type="match status" value="1"/>
</dbReference>
<dbReference type="Proteomes" id="UP000462449">
    <property type="component" value="Unassembled WGS sequence"/>
</dbReference>
<dbReference type="Gene3D" id="2.40.170.20">
    <property type="entry name" value="TonB-dependent receptor, beta-barrel domain"/>
    <property type="match status" value="1"/>
</dbReference>
<dbReference type="Pfam" id="PF25183">
    <property type="entry name" value="OMP_b-brl_4"/>
    <property type="match status" value="2"/>
</dbReference>
<sequence>MKKMMFTARHFFAVLVFTLMSTLAFGQGATTSEMNGRVLTDGGESLPGATVFIVHTPTGTQTGTTADSKGYFRLPNLHVGGPYEVTISFIGYKPFSKNDVYLSLGQAYKINARLQDENQKIDEVVVTASMVGEYQVFDGNRTGSETVVSRKDIDELPSVSGNLNDFLRLTPQASANGEGMTLAGMNNRYNSLMIDGTVNNDVFGLSANGMNGGQSGVSPISIEAIEQIQVVLAPFDVRQGGFAGGGINAVTKSGTNQFKGVVYHKYRNEKLAGKTPTYRLGDKERKRLDEFTAKTTGFSVGGPIIKNKLFFFVNGEKRKDETPQPFAIGDYTGASNAAQIKQVQDQFRSYGYEPGGYENNVKSLEGEKLLVKLNWNINANHRLMLRHQYTKGENFSPSRSNPKTISFYNSGQFFPSTTNATAIELKSRFGHNFSNSLKIGYTSVHDDRDPLGGNFPAITIRDGAGTMYAGSETYSTGNELKQKILTVTDNFQIYKGAHTITLGTHNEFYDIYNLFMRQAYGSYVFNSVADFASESPSESRLGFSLIDDVRGDGSAAAADFNFYQLGFYAQDEWQVSDNLKVTGGLRIDIPVFNDDPMAVADFNSTTVPELENYYDLKGARAGKMPSTQVMWSPRVGFNWDVKGLHKTQVRGGVGVFTSRIPFVWPAGSYTNNGMMQGDYRLQTKYGDAITFVPEWDKQPKPSGASAPTGSQIDIYGKDFKFPQVLRANLGVDQQLPWGVVGTFEVMYTKILNNALWKDVNIKPAFGSATGTPDNRPLYKTYKNGIDPQYGQIMLGDNTSKGYTYNLTAQFRKDFNFGLGASIAYNYGQAKSIFDGTSSQNSSQWNYLVSSPTPRNEAELGYSGFDQGHRVVGSLTYSKEYLKHLKTSVGLFYNGQSGRRFSYIYNDYSGSFTNEAYKGPELIYVPENSNGIVLGAYDSGAHEVVAYDRNSTEFQKMWAELNEYIEQDDYLRERRGKYAERNGSRLPWQNIFDLKLTQDLFMNVADRKQTLQLGIDIFNVGNMINKDWGRMYYASNDNISLIKFEGMAADKTTPIMSFSRPEDDKPWFSDDSGLNSSRWQAQVTLRYIF</sequence>
<evidence type="ECO:0000313" key="12">
    <source>
        <dbReference type="Proteomes" id="UP000285951"/>
    </source>
</evidence>
<feature type="signal peptide" evidence="7">
    <location>
        <begin position="1"/>
        <end position="26"/>
    </location>
</feature>
<dbReference type="InterPro" id="IPR008969">
    <property type="entry name" value="CarboxyPept-like_regulatory"/>
</dbReference>
<evidence type="ECO:0000256" key="4">
    <source>
        <dbReference type="ARBA" id="ARBA00022692"/>
    </source>
</evidence>
<dbReference type="Pfam" id="PF07715">
    <property type="entry name" value="Plug"/>
    <property type="match status" value="1"/>
</dbReference>
<keyword evidence="12" id="KW-1185">Reference proteome</keyword>
<proteinExistence type="predicted"/>
<dbReference type="EMBL" id="WOTW01000014">
    <property type="protein sequence ID" value="MUP37707.1"/>
    <property type="molecule type" value="Genomic_DNA"/>
</dbReference>
<evidence type="ECO:0000313" key="11">
    <source>
        <dbReference type="EMBL" id="MVB06912.1"/>
    </source>
</evidence>
<dbReference type="Gene3D" id="2.60.40.1120">
    <property type="entry name" value="Carboxypeptidase-like, regulatory domain"/>
    <property type="match status" value="1"/>
</dbReference>
<dbReference type="SUPFAM" id="SSF56935">
    <property type="entry name" value="Porins"/>
    <property type="match status" value="1"/>
</dbReference>
<dbReference type="PANTHER" id="PTHR30069">
    <property type="entry name" value="TONB-DEPENDENT OUTER MEMBRANE RECEPTOR"/>
    <property type="match status" value="1"/>
</dbReference>
<organism evidence="10 13">
    <name type="scientific">Labilibaculum euxinus</name>
    <dbReference type="NCBI Taxonomy" id="2686357"/>
    <lineage>
        <taxon>Bacteria</taxon>
        <taxon>Pseudomonadati</taxon>
        <taxon>Bacteroidota</taxon>
        <taxon>Bacteroidia</taxon>
        <taxon>Marinilabiliales</taxon>
        <taxon>Marinifilaceae</taxon>
        <taxon>Labilibaculum</taxon>
    </lineage>
</organism>
<dbReference type="InterPro" id="IPR037066">
    <property type="entry name" value="Plug_dom_sf"/>
</dbReference>
<keyword evidence="5" id="KW-0472">Membrane</keyword>
<keyword evidence="7" id="KW-0732">Signal</keyword>
<dbReference type="InterPro" id="IPR036942">
    <property type="entry name" value="Beta-barrel_TonB_sf"/>
</dbReference>
<feature type="domain" description="TonB-dependent receptor plug" evidence="8">
    <location>
        <begin position="142"/>
        <end position="247"/>
    </location>
</feature>
<dbReference type="InterPro" id="IPR039426">
    <property type="entry name" value="TonB-dep_rcpt-like"/>
</dbReference>
<feature type="chain" id="PRO_5029761197" evidence="7">
    <location>
        <begin position="27"/>
        <end position="1088"/>
    </location>
</feature>
<keyword evidence="4" id="KW-0812">Transmembrane</keyword>
<protein>
    <submittedName>
        <fullName evidence="10">TonB-dependent receptor plug domain-containing protein</fullName>
    </submittedName>
</protein>
<dbReference type="InterPro" id="IPR057601">
    <property type="entry name" value="Oar-like_b-barrel"/>
</dbReference>
<keyword evidence="3" id="KW-1134">Transmembrane beta strand</keyword>
<evidence type="ECO:0000259" key="8">
    <source>
        <dbReference type="Pfam" id="PF07715"/>
    </source>
</evidence>
<gene>
    <name evidence="11" type="ORF">DWB62_007750</name>
    <name evidence="10" type="ORF">GNY23_07750</name>
</gene>
<dbReference type="PANTHER" id="PTHR30069:SF46">
    <property type="entry name" value="OAR PROTEIN"/>
    <property type="match status" value="1"/>
</dbReference>
<evidence type="ECO:0000256" key="1">
    <source>
        <dbReference type="ARBA" id="ARBA00004571"/>
    </source>
</evidence>
<keyword evidence="10" id="KW-0675">Receptor</keyword>
<dbReference type="EMBL" id="QTZN02000014">
    <property type="protein sequence ID" value="MVB06912.1"/>
    <property type="molecule type" value="Genomic_DNA"/>
</dbReference>
<dbReference type="Gene3D" id="2.170.130.10">
    <property type="entry name" value="TonB-dependent receptor, plug domain"/>
    <property type="match status" value="1"/>
</dbReference>
<evidence type="ECO:0000256" key="2">
    <source>
        <dbReference type="ARBA" id="ARBA00022448"/>
    </source>
</evidence>
<dbReference type="GO" id="GO:0009279">
    <property type="term" value="C:cell outer membrane"/>
    <property type="evidence" value="ECO:0007669"/>
    <property type="project" value="UniProtKB-SubCell"/>
</dbReference>
<dbReference type="OrthoDB" id="9768147at2"/>
<keyword evidence="2" id="KW-0813">Transport</keyword>
<reference evidence="11 12" key="1">
    <citation type="submission" date="2019-11" db="EMBL/GenBank/DDBJ databases">
        <title>Draft genome sequence of Labilibaculum sp. strain SYP isolated from Black Sea.</title>
        <authorList>
            <person name="Yadav S."/>
            <person name="Villanueva L."/>
        </authorList>
    </citation>
    <scope>NUCLEOTIDE SEQUENCE [LARGE SCALE GENOMIC DNA]</scope>
    <source>
        <strain evidence="11 12">44</strain>
    </source>
</reference>
<name>A0A7M4D4X8_9BACT</name>
<evidence type="ECO:0000256" key="3">
    <source>
        <dbReference type="ARBA" id="ARBA00022452"/>
    </source>
</evidence>
<dbReference type="GO" id="GO:0044718">
    <property type="term" value="P:siderophore transmembrane transport"/>
    <property type="evidence" value="ECO:0007669"/>
    <property type="project" value="TreeGrafter"/>
</dbReference>
<dbReference type="InterPro" id="IPR012910">
    <property type="entry name" value="Plug_dom"/>
</dbReference>
<evidence type="ECO:0000313" key="13">
    <source>
        <dbReference type="Proteomes" id="UP000462449"/>
    </source>
</evidence>
<evidence type="ECO:0000256" key="7">
    <source>
        <dbReference type="SAM" id="SignalP"/>
    </source>
</evidence>
<dbReference type="AlphaFoldDB" id="A0A7M4D4X8"/>
<evidence type="ECO:0000259" key="9">
    <source>
        <dbReference type="Pfam" id="PF25183"/>
    </source>
</evidence>
<keyword evidence="6" id="KW-0998">Cell outer membrane</keyword>
<dbReference type="Proteomes" id="UP000285951">
    <property type="component" value="Unassembled WGS sequence"/>
</dbReference>
<feature type="domain" description="TonB-dependent transporter Oar-like beta-barrel" evidence="9">
    <location>
        <begin position="250"/>
        <end position="324"/>
    </location>
</feature>
<dbReference type="SUPFAM" id="SSF49464">
    <property type="entry name" value="Carboxypeptidase regulatory domain-like"/>
    <property type="match status" value="1"/>
</dbReference>